<dbReference type="Pfam" id="PF13489">
    <property type="entry name" value="Methyltransf_23"/>
    <property type="match status" value="1"/>
</dbReference>
<dbReference type="InParanoid" id="A0A084QNJ0"/>
<dbReference type="OrthoDB" id="2013972at2759"/>
<accession>A0A084QNJ0</accession>
<dbReference type="CDD" id="cd02440">
    <property type="entry name" value="AdoMet_MTases"/>
    <property type="match status" value="1"/>
</dbReference>
<keyword evidence="3" id="KW-1185">Reference proteome</keyword>
<dbReference type="PANTHER" id="PTHR43591:SF24">
    <property type="entry name" value="2-METHOXY-6-POLYPRENYL-1,4-BENZOQUINOL METHYLASE, MITOCHONDRIAL"/>
    <property type="match status" value="1"/>
</dbReference>
<sequence length="306" mass="35808">MSEDVAQPPRERPDGEGIWKYDRFYGLFGQGKYKFPIDEEEKNRLDIFHKFFCVARKEQLLSHPLPRDHRPRVMDLGTGSGIWAIALAEQFDPTAEVYAVDLHKIQPRLIPPNLHTLQYDIESQSWDGLPRDCDVIHMRLMLGSIRDDLWTQVYRNALAHLRPGGWIEQVEIDWTPTWDGPEPPSQSYVKYWSELFLSGMDDFGRSARVFPETAKRSMEAAGLLGFTEETIKVYLNPWSADRWERETGRWLNLGFNYASEAMSFAPLIEKKGIPYHETLFICEAMKRETCFLRYHPYFTVYVLTNF</sequence>
<dbReference type="HOGENOM" id="CLU_010595_2_0_1"/>
<dbReference type="STRING" id="1283841.A0A084QNJ0"/>
<dbReference type="InterPro" id="IPR029063">
    <property type="entry name" value="SAM-dependent_MTases_sf"/>
</dbReference>
<comment type="similarity">
    <text evidence="1">Belongs to the methyltransferase superfamily. LaeA methyltransferase family.</text>
</comment>
<dbReference type="EMBL" id="KL660595">
    <property type="protein sequence ID" value="KFA65525.1"/>
    <property type="molecule type" value="Genomic_DNA"/>
</dbReference>
<evidence type="ECO:0000256" key="1">
    <source>
        <dbReference type="ARBA" id="ARBA00038158"/>
    </source>
</evidence>
<dbReference type="OMA" id="CDFYAPF"/>
<evidence type="ECO:0000313" key="3">
    <source>
        <dbReference type="Proteomes" id="UP000028524"/>
    </source>
</evidence>
<dbReference type="GO" id="GO:0008168">
    <property type="term" value="F:methyltransferase activity"/>
    <property type="evidence" value="ECO:0007669"/>
    <property type="project" value="TreeGrafter"/>
</dbReference>
<name>A0A084QNJ0_STAC4</name>
<proteinExistence type="inferred from homology"/>
<gene>
    <name evidence="2" type="ORF">S40285_03203</name>
</gene>
<dbReference type="SUPFAM" id="SSF53335">
    <property type="entry name" value="S-adenosyl-L-methionine-dependent methyltransferases"/>
    <property type="match status" value="1"/>
</dbReference>
<reference evidence="2 3" key="1">
    <citation type="journal article" date="2014" name="BMC Genomics">
        <title>Comparative genome sequencing reveals chemotype-specific gene clusters in the toxigenic black mold Stachybotrys.</title>
        <authorList>
            <person name="Semeiks J."/>
            <person name="Borek D."/>
            <person name="Otwinowski Z."/>
            <person name="Grishin N.V."/>
        </authorList>
    </citation>
    <scope>NUCLEOTIDE SEQUENCE [LARGE SCALE GENOMIC DNA]</scope>
    <source>
        <strain evidence="2 3">IBT 40285</strain>
    </source>
</reference>
<dbReference type="AlphaFoldDB" id="A0A084QNJ0"/>
<protein>
    <recommendedName>
        <fullName evidence="4">Methyltransferase domain-containing protein</fullName>
    </recommendedName>
</protein>
<dbReference type="Gene3D" id="3.40.50.150">
    <property type="entry name" value="Vaccinia Virus protein VP39"/>
    <property type="match status" value="1"/>
</dbReference>
<dbReference type="Proteomes" id="UP000028524">
    <property type="component" value="Unassembled WGS sequence"/>
</dbReference>
<evidence type="ECO:0000313" key="2">
    <source>
        <dbReference type="EMBL" id="KFA65525.1"/>
    </source>
</evidence>
<dbReference type="PANTHER" id="PTHR43591">
    <property type="entry name" value="METHYLTRANSFERASE"/>
    <property type="match status" value="1"/>
</dbReference>
<organism evidence="2 3">
    <name type="scientific">Stachybotrys chlorohalonatus (strain IBT 40285)</name>
    <dbReference type="NCBI Taxonomy" id="1283841"/>
    <lineage>
        <taxon>Eukaryota</taxon>
        <taxon>Fungi</taxon>
        <taxon>Dikarya</taxon>
        <taxon>Ascomycota</taxon>
        <taxon>Pezizomycotina</taxon>
        <taxon>Sordariomycetes</taxon>
        <taxon>Hypocreomycetidae</taxon>
        <taxon>Hypocreales</taxon>
        <taxon>Stachybotryaceae</taxon>
        <taxon>Stachybotrys</taxon>
    </lineage>
</organism>
<evidence type="ECO:0008006" key="4">
    <source>
        <dbReference type="Google" id="ProtNLM"/>
    </source>
</evidence>